<reference evidence="4" key="1">
    <citation type="submission" date="2021-01" db="EMBL/GenBank/DDBJ databases">
        <title>Whole genome shotgun sequence of Virgisporangium aurantiacum NBRC 16421.</title>
        <authorList>
            <person name="Komaki H."/>
            <person name="Tamura T."/>
        </authorList>
    </citation>
    <scope>NUCLEOTIDE SEQUENCE</scope>
    <source>
        <strain evidence="4">NBRC 16421</strain>
    </source>
</reference>
<name>A0A8J3ZEL9_9ACTN</name>
<dbReference type="SUPFAM" id="SSF48208">
    <property type="entry name" value="Six-hairpin glycosidases"/>
    <property type="match status" value="1"/>
</dbReference>
<accession>A0A8J3ZEL9</accession>
<proteinExistence type="predicted"/>
<evidence type="ECO:0000313" key="4">
    <source>
        <dbReference type="EMBL" id="GIJ62549.1"/>
    </source>
</evidence>
<protein>
    <recommendedName>
        <fullName evidence="3">F5/8 type C domain-containing protein</fullName>
    </recommendedName>
</protein>
<dbReference type="SUPFAM" id="SSF49785">
    <property type="entry name" value="Galactose-binding domain-like"/>
    <property type="match status" value="1"/>
</dbReference>
<dbReference type="InterPro" id="IPR008979">
    <property type="entry name" value="Galactose-bd-like_sf"/>
</dbReference>
<dbReference type="Gene3D" id="1.50.10.10">
    <property type="match status" value="1"/>
</dbReference>
<feature type="domain" description="F5/8 type C" evidence="3">
    <location>
        <begin position="790"/>
        <end position="941"/>
    </location>
</feature>
<dbReference type="InterPro" id="IPR000421">
    <property type="entry name" value="FA58C"/>
</dbReference>
<dbReference type="Pfam" id="PF00754">
    <property type="entry name" value="F5_F8_type_C"/>
    <property type="match status" value="1"/>
</dbReference>
<evidence type="ECO:0000256" key="2">
    <source>
        <dbReference type="SAM" id="SignalP"/>
    </source>
</evidence>
<keyword evidence="2" id="KW-0732">Signal</keyword>
<dbReference type="RefSeq" id="WP_204008258.1">
    <property type="nucleotide sequence ID" value="NZ_BOPG01000080.1"/>
</dbReference>
<dbReference type="EMBL" id="BOPG01000080">
    <property type="protein sequence ID" value="GIJ62549.1"/>
    <property type="molecule type" value="Genomic_DNA"/>
</dbReference>
<organism evidence="4 5">
    <name type="scientific">Virgisporangium aurantiacum</name>
    <dbReference type="NCBI Taxonomy" id="175570"/>
    <lineage>
        <taxon>Bacteria</taxon>
        <taxon>Bacillati</taxon>
        <taxon>Actinomycetota</taxon>
        <taxon>Actinomycetes</taxon>
        <taxon>Micromonosporales</taxon>
        <taxon>Micromonosporaceae</taxon>
        <taxon>Virgisporangium</taxon>
    </lineage>
</organism>
<dbReference type="Proteomes" id="UP000612585">
    <property type="component" value="Unassembled WGS sequence"/>
</dbReference>
<gene>
    <name evidence="4" type="ORF">Vau01_100650</name>
</gene>
<dbReference type="PROSITE" id="PS50022">
    <property type="entry name" value="FA58C_3"/>
    <property type="match status" value="1"/>
</dbReference>
<evidence type="ECO:0000313" key="5">
    <source>
        <dbReference type="Proteomes" id="UP000612585"/>
    </source>
</evidence>
<dbReference type="Gene3D" id="2.60.120.260">
    <property type="entry name" value="Galactose-binding domain-like"/>
    <property type="match status" value="2"/>
</dbReference>
<feature type="chain" id="PRO_5035247886" description="F5/8 type C domain-containing protein" evidence="2">
    <location>
        <begin position="29"/>
        <end position="1095"/>
    </location>
</feature>
<feature type="signal peptide" evidence="2">
    <location>
        <begin position="1"/>
        <end position="28"/>
    </location>
</feature>
<sequence>MPSRRLAFALTTVLAVALSTVPTLPAQAAQTIGFPTFNGPSVPAPPVGFSTGNTMQAIFDAESGGTDYWMDRLLARPGNDPAGTWLMSRGRGLFMKTHTPGTLGFAGQVAYWESINNQSAFTVAASPGTFTEQVNQRWQAPSHWKSVHTSGSVRIDQTKFITHNNVAVANLAVTNNGSASTTVSLRVTSPYATSGSGNELTGQVNVKNNLTTLFPRLSADGFTVTSGGLNRSITVTAGATVTTKVVMGFVANELPDSLTEYNSYKGFSASTAFSTHVREYNRWWAQNVPYLDVPEPAIKKNLYYRWWLMRFNYLDVDIPGQDYQFPISVEGALGYNNAIVLTQPMHIDDLKYLRNPEYSYGPWVSVGQVSKGARFMDNPGDPENWSNSYTQYIAEAAWRAYQIHGGQPAIAGNLARYAEGDVKGQLAFYDHDNNGLIEYDWGALTGNDADAVSFHWRAGNLDRAESAYVYSGALAAAQAYDAVGNTAKAAEMRQIAERVRSAIVNVLWNPSRQLFEHRHVSTNAFVPWKEINNYYPFSVGAIPNTDQYKQALRLFADPAQYPIFPFYTANQVDKAAAAAAGQPGSNNFSTINSTVQFRLYSNVLRNYPNQWMTNDDYKKLLYWNAWAQYVGGNTQWPDANEFWADWNGSAITYRSWIHHNILGSSNWTVIEDVMGLRPRNDAQIELSPINIGWTHFAANNIRYRGADLSVVWDDPADGVTRYSGVPQGYSVYVNGTRAFTVDRLTRVVYNPATGAVSLPAGGTTTFSTAIAGMRAPTQVVQDSPRMVDMFAKAGTDLTSTLPNYARGVTTTASYTASGTAGANAVDGYPINEPIWGTYQSPNATDWLEVNFGQARTVDELRLYFRNDRATNRYRQPASYNIQYWNGSAFVNAGSQVKTPGSPRANYNLVRFASVSTQRIRVQVTHASGFKTGLTEVQAYGRGGGPDPDPDPDPQPVNKAGSATPSASYTSSWESVLALNDGIDPPSSNDTVNRRWGTWPNTGEQWAELTWSSAQTLNAADVYFFDDNGGVRVPASYRLQYWNGSSYVDVSAAGYPIGLNQYNRVTYTQVSTTRLRVVLQSGAGSVGLLEVKAYGP</sequence>
<comment type="caution">
    <text evidence="4">The sequence shown here is derived from an EMBL/GenBank/DDBJ whole genome shotgun (WGS) entry which is preliminary data.</text>
</comment>
<dbReference type="InterPro" id="IPR008928">
    <property type="entry name" value="6-hairpin_glycosidase_sf"/>
</dbReference>
<feature type="region of interest" description="Disordered" evidence="1">
    <location>
        <begin position="934"/>
        <end position="967"/>
    </location>
</feature>
<dbReference type="InterPro" id="IPR054491">
    <property type="entry name" value="MGH1-like_GH"/>
</dbReference>
<evidence type="ECO:0000259" key="3">
    <source>
        <dbReference type="PROSITE" id="PS50022"/>
    </source>
</evidence>
<dbReference type="AlphaFoldDB" id="A0A8J3ZEL9"/>
<evidence type="ECO:0000256" key="1">
    <source>
        <dbReference type="SAM" id="MobiDB-lite"/>
    </source>
</evidence>
<dbReference type="GO" id="GO:0005975">
    <property type="term" value="P:carbohydrate metabolic process"/>
    <property type="evidence" value="ECO:0007669"/>
    <property type="project" value="InterPro"/>
</dbReference>
<dbReference type="Pfam" id="PF22422">
    <property type="entry name" value="MGH1-like_GH"/>
    <property type="match status" value="1"/>
</dbReference>
<dbReference type="InterPro" id="IPR012341">
    <property type="entry name" value="6hp_glycosidase-like_sf"/>
</dbReference>
<keyword evidence="5" id="KW-1185">Reference proteome</keyword>